<accession>A0A7Z0J4E2</accession>
<dbReference type="Proteomes" id="UP000537260">
    <property type="component" value="Unassembled WGS sequence"/>
</dbReference>
<comment type="caution">
    <text evidence="1">The sequence shown here is derived from an EMBL/GenBank/DDBJ whole genome shotgun (WGS) entry which is preliminary data.</text>
</comment>
<sequence>MSSAELPVNAVLAAPHPSIVHRVDNADGIDRVRAAGAVADLHRSAHARRVLCALRDAFLTDELCRRRIR</sequence>
<evidence type="ECO:0000313" key="1">
    <source>
        <dbReference type="EMBL" id="NYJ18260.1"/>
    </source>
</evidence>
<name>A0A7Z0J4E2_9MICO</name>
<proteinExistence type="predicted"/>
<gene>
    <name evidence="1" type="ORF">HNR05_000051</name>
</gene>
<protein>
    <submittedName>
        <fullName evidence="1">Uncharacterized protein</fullName>
    </submittedName>
</protein>
<dbReference type="EMBL" id="JACCFM010000001">
    <property type="protein sequence ID" value="NYJ18260.1"/>
    <property type="molecule type" value="Genomic_DNA"/>
</dbReference>
<organism evidence="1 2">
    <name type="scientific">Glaciibacter psychrotolerans</name>
    <dbReference type="NCBI Taxonomy" id="670054"/>
    <lineage>
        <taxon>Bacteria</taxon>
        <taxon>Bacillati</taxon>
        <taxon>Actinomycetota</taxon>
        <taxon>Actinomycetes</taxon>
        <taxon>Micrococcales</taxon>
        <taxon>Microbacteriaceae</taxon>
        <taxon>Glaciibacter</taxon>
    </lineage>
</organism>
<reference evidence="1 2" key="1">
    <citation type="submission" date="2020-07" db="EMBL/GenBank/DDBJ databases">
        <title>Sequencing the genomes of 1000 actinobacteria strains.</title>
        <authorList>
            <person name="Klenk H.-P."/>
        </authorList>
    </citation>
    <scope>NUCLEOTIDE SEQUENCE [LARGE SCALE GENOMIC DNA]</scope>
    <source>
        <strain evidence="1 2">LI1</strain>
    </source>
</reference>
<dbReference type="AlphaFoldDB" id="A0A7Z0J4E2"/>
<keyword evidence="2" id="KW-1185">Reference proteome</keyword>
<evidence type="ECO:0000313" key="2">
    <source>
        <dbReference type="Proteomes" id="UP000537260"/>
    </source>
</evidence>